<dbReference type="PANTHER" id="PTHR38402">
    <property type="entry name" value="MITOCHONDRIAL OUTER MEMBRANE PROTEIN OM14"/>
    <property type="match status" value="1"/>
</dbReference>
<keyword evidence="1" id="KW-1133">Transmembrane helix</keyword>
<keyword evidence="1" id="KW-0812">Transmembrane</keyword>
<dbReference type="InterPro" id="IPR039453">
    <property type="entry name" value="OM14_C"/>
</dbReference>
<reference evidence="3 4" key="1">
    <citation type="journal article" date="2021" name="DNA Res.">
        <title>Genome analysis of Candida subhashii reveals its hybrid nature and dual mitochondrial genome conformations.</title>
        <authorList>
            <person name="Mixao V."/>
            <person name="Hegedusova E."/>
            <person name="Saus E."/>
            <person name="Pryszcz L.P."/>
            <person name="Cillingova A."/>
            <person name="Nosek J."/>
            <person name="Gabaldon T."/>
        </authorList>
    </citation>
    <scope>NUCLEOTIDE SEQUENCE [LARGE SCALE GENOMIC DNA]</scope>
    <source>
        <strain evidence="3 4">CBS 10753</strain>
    </source>
</reference>
<dbReference type="GO" id="GO:0006626">
    <property type="term" value="P:protein targeting to mitochondrion"/>
    <property type="evidence" value="ECO:0007669"/>
    <property type="project" value="TreeGrafter"/>
</dbReference>
<evidence type="ECO:0000313" key="4">
    <source>
        <dbReference type="Proteomes" id="UP000694255"/>
    </source>
</evidence>
<feature type="domain" description="Mitochondrial outer membrane protein OM14 C-terminal" evidence="2">
    <location>
        <begin position="75"/>
        <end position="142"/>
    </location>
</feature>
<evidence type="ECO:0000256" key="1">
    <source>
        <dbReference type="SAM" id="Phobius"/>
    </source>
</evidence>
<evidence type="ECO:0000259" key="2">
    <source>
        <dbReference type="Pfam" id="PF17304"/>
    </source>
</evidence>
<proteinExistence type="predicted"/>
<evidence type="ECO:0000313" key="3">
    <source>
        <dbReference type="EMBL" id="KAG7662407.1"/>
    </source>
</evidence>
<dbReference type="InterPro" id="IPR039454">
    <property type="entry name" value="OM14"/>
</dbReference>
<keyword evidence="4" id="KW-1185">Reference proteome</keyword>
<feature type="transmembrane region" description="Helical" evidence="1">
    <location>
        <begin position="112"/>
        <end position="132"/>
    </location>
</feature>
<dbReference type="EMBL" id="JAGSYN010000179">
    <property type="protein sequence ID" value="KAG7662407.1"/>
    <property type="molecule type" value="Genomic_DNA"/>
</dbReference>
<dbReference type="Proteomes" id="UP000694255">
    <property type="component" value="Unassembled WGS sequence"/>
</dbReference>
<accession>A0A8J5QKW1</accession>
<dbReference type="RefSeq" id="XP_049262640.1">
    <property type="nucleotide sequence ID" value="XM_049407974.1"/>
</dbReference>
<name>A0A8J5QKW1_9ASCO</name>
<dbReference type="Pfam" id="PF17304">
    <property type="entry name" value="OM14_C"/>
    <property type="match status" value="1"/>
</dbReference>
<sequence length="144" mass="15340">MSEHIPTAEEIKKDVNEVVDESVDKVSESKDEGKSVCKKVVANIKGAFSAVANAFCSAGAKVQSTTCSTVSRVGTELSNPVVAAQVVVVAGGAAAGYLAYVERNRLNTDNKVFVCVNASIITGLVVLDGFLFNKYYPKYDKKQK</sequence>
<comment type="caution">
    <text evidence="3">The sequence shown here is derived from an EMBL/GenBank/DDBJ whole genome shotgun (WGS) entry which is preliminary data.</text>
</comment>
<feature type="transmembrane region" description="Helical" evidence="1">
    <location>
        <begin position="81"/>
        <end position="100"/>
    </location>
</feature>
<gene>
    <name evidence="3" type="ORF">J8A68_004055</name>
</gene>
<dbReference type="GeneID" id="73470855"/>
<dbReference type="AlphaFoldDB" id="A0A8J5QKW1"/>
<keyword evidence="1" id="KW-0472">Membrane</keyword>
<organism evidence="3 4">
    <name type="scientific">[Candida] subhashii</name>
    <dbReference type="NCBI Taxonomy" id="561895"/>
    <lineage>
        <taxon>Eukaryota</taxon>
        <taxon>Fungi</taxon>
        <taxon>Dikarya</taxon>
        <taxon>Ascomycota</taxon>
        <taxon>Saccharomycotina</taxon>
        <taxon>Pichiomycetes</taxon>
        <taxon>Debaryomycetaceae</taxon>
        <taxon>Spathaspora</taxon>
    </lineage>
</organism>
<dbReference type="OrthoDB" id="3980970at2759"/>
<protein>
    <recommendedName>
        <fullName evidence="2">Mitochondrial outer membrane protein OM14 C-terminal domain-containing protein</fullName>
    </recommendedName>
</protein>
<dbReference type="GO" id="GO:1990593">
    <property type="term" value="F:nascent polypeptide-associated complex binding"/>
    <property type="evidence" value="ECO:0007669"/>
    <property type="project" value="InterPro"/>
</dbReference>
<dbReference type="PANTHER" id="PTHR38402:SF1">
    <property type="entry name" value="MITOCHONDRIAL OUTER MEMBRANE PROTEIN OM14"/>
    <property type="match status" value="1"/>
</dbReference>
<dbReference type="GO" id="GO:0005741">
    <property type="term" value="C:mitochondrial outer membrane"/>
    <property type="evidence" value="ECO:0007669"/>
    <property type="project" value="InterPro"/>
</dbReference>